<dbReference type="InterPro" id="IPR013094">
    <property type="entry name" value="AB_hydrolase_3"/>
</dbReference>
<dbReference type="AlphaFoldDB" id="A0A846XWG4"/>
<keyword evidence="4" id="KW-1185">Reference proteome</keyword>
<evidence type="ECO:0000256" key="1">
    <source>
        <dbReference type="ARBA" id="ARBA00022801"/>
    </source>
</evidence>
<dbReference type="Gene3D" id="3.40.50.1820">
    <property type="entry name" value="alpha/beta hydrolase"/>
    <property type="match status" value="1"/>
</dbReference>
<proteinExistence type="predicted"/>
<name>A0A846XWG4_9NOCA</name>
<dbReference type="PANTHER" id="PTHR48081">
    <property type="entry name" value="AB HYDROLASE SUPERFAMILY PROTEIN C4A8.06C"/>
    <property type="match status" value="1"/>
</dbReference>
<protein>
    <submittedName>
        <fullName evidence="3">Alpha/beta hydrolase</fullName>
    </submittedName>
</protein>
<evidence type="ECO:0000259" key="2">
    <source>
        <dbReference type="Pfam" id="PF07859"/>
    </source>
</evidence>
<evidence type="ECO:0000313" key="4">
    <source>
        <dbReference type="Proteomes" id="UP000565711"/>
    </source>
</evidence>
<comment type="caution">
    <text evidence="3">The sequence shown here is derived from an EMBL/GenBank/DDBJ whole genome shotgun (WGS) entry which is preliminary data.</text>
</comment>
<dbReference type="EMBL" id="JAAXOP010000002">
    <property type="protein sequence ID" value="NKY49731.1"/>
    <property type="molecule type" value="Genomic_DNA"/>
</dbReference>
<dbReference type="GO" id="GO:0016787">
    <property type="term" value="F:hydrolase activity"/>
    <property type="evidence" value="ECO:0007669"/>
    <property type="project" value="UniProtKB-KW"/>
</dbReference>
<dbReference type="PANTHER" id="PTHR48081:SF8">
    <property type="entry name" value="ALPHA_BETA HYDROLASE FOLD-3 DOMAIN-CONTAINING PROTEIN-RELATED"/>
    <property type="match status" value="1"/>
</dbReference>
<gene>
    <name evidence="3" type="ORF">HGA08_05820</name>
</gene>
<accession>A0A846XWG4</accession>
<dbReference type="Pfam" id="PF07859">
    <property type="entry name" value="Abhydrolase_3"/>
    <property type="match status" value="1"/>
</dbReference>
<organism evidence="3 4">
    <name type="scientific">Nocardia vermiculata</name>
    <dbReference type="NCBI Taxonomy" id="257274"/>
    <lineage>
        <taxon>Bacteria</taxon>
        <taxon>Bacillati</taxon>
        <taxon>Actinomycetota</taxon>
        <taxon>Actinomycetes</taxon>
        <taxon>Mycobacteriales</taxon>
        <taxon>Nocardiaceae</taxon>
        <taxon>Nocardia</taxon>
    </lineage>
</organism>
<keyword evidence="1 3" id="KW-0378">Hydrolase</keyword>
<dbReference type="InterPro" id="IPR029058">
    <property type="entry name" value="AB_hydrolase_fold"/>
</dbReference>
<dbReference type="Proteomes" id="UP000565711">
    <property type="component" value="Unassembled WGS sequence"/>
</dbReference>
<feature type="domain" description="Alpha/beta hydrolase fold-3" evidence="2">
    <location>
        <begin position="92"/>
        <end position="292"/>
    </location>
</feature>
<dbReference type="InterPro" id="IPR050300">
    <property type="entry name" value="GDXG_lipolytic_enzyme"/>
</dbReference>
<reference evidence="3 4" key="1">
    <citation type="submission" date="2020-04" db="EMBL/GenBank/DDBJ databases">
        <title>MicrobeNet Type strains.</title>
        <authorList>
            <person name="Nicholson A.C."/>
        </authorList>
    </citation>
    <scope>NUCLEOTIDE SEQUENCE [LARGE SCALE GENOMIC DNA]</scope>
    <source>
        <strain evidence="3 4">JCM 12354</strain>
    </source>
</reference>
<evidence type="ECO:0000313" key="3">
    <source>
        <dbReference type="EMBL" id="NKY49731.1"/>
    </source>
</evidence>
<sequence length="341" mass="38310">MATFDLDPVAPDHHAKPSLRSRIRVAGMRLTHADRAFSGAASLRESIRTRRRAEDETPPAEMHTRYWVMRRIMEGRPVYTIRPLKRRSPRHVLYLHGGSYVHQIQRDHWKFLARLIDRTGCTVTVPLYPLAPSSHGEDALTMVRTVHDTLFAHTPSENKVFMGDSAGAALALVLARQLGEAGAVTPKEVAMISPWLDVTMTDPMTTALEHCDPYLRIEGLAEAGRLYAGERDRRDPTISPLNAPAATPGRLSLFAGTRDILLSDARRFRAQCRREGVELGYFEYPGMFHGWQLSDVPEARHALRQMERIVRRPAPKPIETVAHRRVPDDRTDELAVIGAAG</sequence>
<dbReference type="SUPFAM" id="SSF53474">
    <property type="entry name" value="alpha/beta-Hydrolases"/>
    <property type="match status" value="1"/>
</dbReference>
<dbReference type="RefSeq" id="WP_168436075.1">
    <property type="nucleotide sequence ID" value="NZ_JAAXOP010000002.1"/>
</dbReference>